<name>A0A4Q1ALU5_9BACT</name>
<sequence>MKQDQELEKCQKIMDKSIKEYIYLLNKKSLLKESLKKNYNNSNNLIHSIRIIQETLYSSLLIDVHAWLFDESRNRKNLSLYKLLEKLKNENQKFLNILKEYYITPPSVVNLSNEINIDFWEKEHKRKKAKEFDEKIILCINTYNSFINSEIGINIKNIRDKVLAHKENGYIIENKGHYIGEAIEAMEKMNIIIRLLNEIFQKKYYPIDEEEKNSSKKAKVFWEYIYNNPSSKKENGFEETVSKTISS</sequence>
<evidence type="ECO:0000259" key="1">
    <source>
        <dbReference type="Pfam" id="PF18734"/>
    </source>
</evidence>
<gene>
    <name evidence="2" type="ORF">CRV07_11370</name>
</gene>
<keyword evidence="3" id="KW-1185">Reference proteome</keyword>
<feature type="domain" description="HEPN AbiU2-like" evidence="1">
    <location>
        <begin position="35"/>
        <end position="210"/>
    </location>
</feature>
<dbReference type="Proteomes" id="UP000289758">
    <property type="component" value="Unassembled WGS sequence"/>
</dbReference>
<dbReference type="RefSeq" id="WP_129087785.1">
    <property type="nucleotide sequence ID" value="NZ_CP053836.1"/>
</dbReference>
<dbReference type="AlphaFoldDB" id="A0A4Q1ALU5"/>
<reference evidence="2 3" key="1">
    <citation type="submission" date="2017-10" db="EMBL/GenBank/DDBJ databases">
        <title>Genomics of the genus Arcobacter.</title>
        <authorList>
            <person name="Perez-Cataluna A."/>
            <person name="Figueras M.J."/>
        </authorList>
    </citation>
    <scope>NUCLEOTIDE SEQUENCE [LARGE SCALE GENOMIC DNA]</scope>
    <source>
        <strain evidence="2 3">CECT 8441</strain>
    </source>
</reference>
<evidence type="ECO:0000313" key="2">
    <source>
        <dbReference type="EMBL" id="RXK04361.1"/>
    </source>
</evidence>
<protein>
    <recommendedName>
        <fullName evidence="1">HEPN AbiU2-like domain-containing protein</fullName>
    </recommendedName>
</protein>
<evidence type="ECO:0000313" key="3">
    <source>
        <dbReference type="Proteomes" id="UP000289758"/>
    </source>
</evidence>
<accession>A0A4Q1ALU5</accession>
<proteinExistence type="predicted"/>
<dbReference type="Pfam" id="PF18734">
    <property type="entry name" value="HEPN_AbiU2"/>
    <property type="match status" value="1"/>
</dbReference>
<dbReference type="InterPro" id="IPR040704">
    <property type="entry name" value="HEPN_AbiU2"/>
</dbReference>
<comment type="caution">
    <text evidence="2">The sequence shown here is derived from an EMBL/GenBank/DDBJ whole genome shotgun (WGS) entry which is preliminary data.</text>
</comment>
<dbReference type="EMBL" id="PDKK01000010">
    <property type="protein sequence ID" value="RXK04361.1"/>
    <property type="molecule type" value="Genomic_DNA"/>
</dbReference>
<organism evidence="2 3">
    <name type="scientific">Halarcobacter ebronensis</name>
    <dbReference type="NCBI Taxonomy" id="1462615"/>
    <lineage>
        <taxon>Bacteria</taxon>
        <taxon>Pseudomonadati</taxon>
        <taxon>Campylobacterota</taxon>
        <taxon>Epsilonproteobacteria</taxon>
        <taxon>Campylobacterales</taxon>
        <taxon>Arcobacteraceae</taxon>
        <taxon>Halarcobacter</taxon>
    </lineage>
</organism>